<evidence type="ECO:0000256" key="27">
    <source>
        <dbReference type="SAM" id="Phobius"/>
    </source>
</evidence>
<keyword evidence="18 27" id="KW-0472">Membrane</keyword>
<keyword evidence="20" id="KW-0968">Cytoplasmic vesicle</keyword>
<dbReference type="RefSeq" id="XP_029360447.1">
    <property type="nucleotide sequence ID" value="XM_029504587.1"/>
</dbReference>
<proteinExistence type="inferred from homology"/>
<dbReference type="CDD" id="cd15846">
    <property type="entry name" value="SNARE_syntaxin17"/>
    <property type="match status" value="1"/>
</dbReference>
<name>A0A665WIT6_ECHNA</name>
<evidence type="ECO:0000256" key="14">
    <source>
        <dbReference type="ARBA" id="ARBA00022990"/>
    </source>
</evidence>
<evidence type="ECO:0000313" key="30">
    <source>
        <dbReference type="Proteomes" id="UP000472264"/>
    </source>
</evidence>
<keyword evidence="16 25" id="KW-0175">Coiled coil</keyword>
<keyword evidence="12" id="KW-0931">ER-Golgi transport</keyword>
<accession>A0A665WIT6</accession>
<dbReference type="GO" id="GO:0006914">
    <property type="term" value="P:autophagy"/>
    <property type="evidence" value="ECO:0007669"/>
    <property type="project" value="UniProtKB-KW"/>
</dbReference>
<dbReference type="InterPro" id="IPR006012">
    <property type="entry name" value="Syntaxin/epimorphin_CS"/>
</dbReference>
<evidence type="ECO:0000256" key="7">
    <source>
        <dbReference type="ARBA" id="ARBA00022448"/>
    </source>
</evidence>
<dbReference type="PANTHER" id="PTHR19957">
    <property type="entry name" value="SYNTAXIN"/>
    <property type="match status" value="1"/>
</dbReference>
<evidence type="ECO:0000256" key="8">
    <source>
        <dbReference type="ARBA" id="ARBA00022490"/>
    </source>
</evidence>
<evidence type="ECO:0000256" key="13">
    <source>
        <dbReference type="ARBA" id="ARBA00022989"/>
    </source>
</evidence>
<evidence type="ECO:0000256" key="6">
    <source>
        <dbReference type="ARBA" id="ARBA00009063"/>
    </source>
</evidence>
<dbReference type="FunCoup" id="A0A665WIT6">
    <property type="interactions" value="797"/>
</dbReference>
<dbReference type="AlphaFoldDB" id="A0A665WIT6"/>
<feature type="compositionally biased region" description="Pro residues" evidence="26">
    <location>
        <begin position="127"/>
        <end position="140"/>
    </location>
</feature>
<evidence type="ECO:0000256" key="5">
    <source>
        <dbReference type="ARBA" id="ARBA00004557"/>
    </source>
</evidence>
<dbReference type="GO" id="GO:0033116">
    <property type="term" value="C:endoplasmic reticulum-Golgi intermediate compartment membrane"/>
    <property type="evidence" value="ECO:0007669"/>
    <property type="project" value="UniProtKB-SubCell"/>
</dbReference>
<evidence type="ECO:0000256" key="12">
    <source>
        <dbReference type="ARBA" id="ARBA00022892"/>
    </source>
</evidence>
<dbReference type="CTD" id="55014"/>
<evidence type="ECO:0000256" key="26">
    <source>
        <dbReference type="SAM" id="MobiDB-lite"/>
    </source>
</evidence>
<evidence type="ECO:0000256" key="22">
    <source>
        <dbReference type="ARBA" id="ARBA00060365"/>
    </source>
</evidence>
<dbReference type="GO" id="GO:0000421">
    <property type="term" value="C:autophagosome membrane"/>
    <property type="evidence" value="ECO:0007669"/>
    <property type="project" value="UniProtKB-SubCell"/>
</dbReference>
<dbReference type="InterPro" id="IPR000727">
    <property type="entry name" value="T_SNARE_dom"/>
</dbReference>
<evidence type="ECO:0000256" key="3">
    <source>
        <dbReference type="ARBA" id="ARBA00004514"/>
    </source>
</evidence>
<dbReference type="GO" id="GO:0030868">
    <property type="term" value="C:smooth endoplasmic reticulum membrane"/>
    <property type="evidence" value="ECO:0007669"/>
    <property type="project" value="UniProtKB-SubCell"/>
</dbReference>
<dbReference type="InterPro" id="IPR028676">
    <property type="entry name" value="STX17_SNARE"/>
</dbReference>
<keyword evidence="19" id="KW-0458">Lysosome</keyword>
<dbReference type="SUPFAM" id="SSF47661">
    <property type="entry name" value="t-snare proteins"/>
    <property type="match status" value="1"/>
</dbReference>
<dbReference type="OMA" id="YPVMGAL"/>
<dbReference type="Gene3D" id="1.20.5.110">
    <property type="match status" value="1"/>
</dbReference>
<dbReference type="InterPro" id="IPR010989">
    <property type="entry name" value="SNARE"/>
</dbReference>
<reference evidence="29" key="1">
    <citation type="submission" date="2021-04" db="EMBL/GenBank/DDBJ databases">
        <authorList>
            <consortium name="Wellcome Sanger Institute Data Sharing"/>
        </authorList>
    </citation>
    <scope>NUCLEOTIDE SEQUENCE [LARGE SCALE GENOMIC DNA]</scope>
</reference>
<dbReference type="GO" id="GO:0031201">
    <property type="term" value="C:SNARE complex"/>
    <property type="evidence" value="ECO:0007669"/>
    <property type="project" value="TreeGrafter"/>
</dbReference>
<evidence type="ECO:0000256" key="25">
    <source>
        <dbReference type="SAM" id="Coils"/>
    </source>
</evidence>
<evidence type="ECO:0000256" key="11">
    <source>
        <dbReference type="ARBA" id="ARBA00022824"/>
    </source>
</evidence>
<dbReference type="GO" id="GO:0120281">
    <property type="term" value="C:autolysosome membrane"/>
    <property type="evidence" value="ECO:0007669"/>
    <property type="project" value="UniProtKB-SubCell"/>
</dbReference>
<evidence type="ECO:0000256" key="17">
    <source>
        <dbReference type="ARBA" id="ARBA00023128"/>
    </source>
</evidence>
<evidence type="ECO:0000256" key="2">
    <source>
        <dbReference type="ARBA" id="ARBA00004457"/>
    </source>
</evidence>
<dbReference type="GO" id="GO:0012507">
    <property type="term" value="C:ER to Golgi transport vesicle membrane"/>
    <property type="evidence" value="ECO:0007669"/>
    <property type="project" value="UniProtKB-SubCell"/>
</dbReference>
<dbReference type="GO" id="GO:0031966">
    <property type="term" value="C:mitochondrial membrane"/>
    <property type="evidence" value="ECO:0007669"/>
    <property type="project" value="UniProtKB-SubCell"/>
</dbReference>
<evidence type="ECO:0000256" key="19">
    <source>
        <dbReference type="ARBA" id="ARBA00023228"/>
    </source>
</evidence>
<keyword evidence="8" id="KW-0963">Cytoplasm</keyword>
<reference evidence="29" key="3">
    <citation type="submission" date="2025-09" db="UniProtKB">
        <authorList>
            <consortium name="Ensembl"/>
        </authorList>
    </citation>
    <scope>IDENTIFICATION</scope>
</reference>
<evidence type="ECO:0000256" key="1">
    <source>
        <dbReference type="ARBA" id="ARBA00004225"/>
    </source>
</evidence>
<reference evidence="29" key="2">
    <citation type="submission" date="2025-08" db="UniProtKB">
        <authorList>
            <consortium name="Ensembl"/>
        </authorList>
    </citation>
    <scope>IDENTIFICATION</scope>
</reference>
<dbReference type="GO" id="GO:0048278">
    <property type="term" value="P:vesicle docking"/>
    <property type="evidence" value="ECO:0007669"/>
    <property type="project" value="TreeGrafter"/>
</dbReference>
<evidence type="ECO:0000256" key="15">
    <source>
        <dbReference type="ARBA" id="ARBA00023006"/>
    </source>
</evidence>
<dbReference type="GO" id="GO:0006887">
    <property type="term" value="P:exocytosis"/>
    <property type="evidence" value="ECO:0007669"/>
    <property type="project" value="TreeGrafter"/>
</dbReference>
<dbReference type="Pfam" id="PF26585">
    <property type="entry name" value="STX17_N"/>
    <property type="match status" value="1"/>
</dbReference>
<feature type="transmembrane region" description="Helical" evidence="27">
    <location>
        <begin position="239"/>
        <end position="259"/>
    </location>
</feature>
<dbReference type="GeneID" id="115045094"/>
<evidence type="ECO:0000313" key="29">
    <source>
        <dbReference type="Ensembl" id="ENSENLP00000043487.1"/>
    </source>
</evidence>
<evidence type="ECO:0000259" key="28">
    <source>
        <dbReference type="PROSITE" id="PS50192"/>
    </source>
</evidence>
<evidence type="ECO:0000256" key="16">
    <source>
        <dbReference type="ARBA" id="ARBA00023054"/>
    </source>
</evidence>
<evidence type="ECO:0000256" key="9">
    <source>
        <dbReference type="ARBA" id="ARBA00022553"/>
    </source>
</evidence>
<dbReference type="GO" id="GO:0000149">
    <property type="term" value="F:SNARE binding"/>
    <property type="evidence" value="ECO:0007669"/>
    <property type="project" value="TreeGrafter"/>
</dbReference>
<keyword evidence="9" id="KW-0597">Phosphoprotein</keyword>
<dbReference type="InterPro" id="IPR045242">
    <property type="entry name" value="Syntaxin"/>
</dbReference>
<dbReference type="PROSITE" id="PS50192">
    <property type="entry name" value="T_SNARE"/>
    <property type="match status" value="1"/>
</dbReference>
<keyword evidence="11" id="KW-0256">Endoplasmic reticulum</keyword>
<protein>
    <recommendedName>
        <fullName evidence="23">Syntaxin-17</fullName>
    </recommendedName>
</protein>
<feature type="domain" description="T-SNARE coiled-coil homology" evidence="28">
    <location>
        <begin position="172"/>
        <end position="234"/>
    </location>
</feature>
<feature type="transmembrane region" description="Helical" evidence="27">
    <location>
        <begin position="265"/>
        <end position="285"/>
    </location>
</feature>
<keyword evidence="7" id="KW-0813">Transport</keyword>
<gene>
    <name evidence="29" type="primary">stx17</name>
</gene>
<keyword evidence="10 27" id="KW-0812">Transmembrane</keyword>
<evidence type="ECO:0000256" key="20">
    <source>
        <dbReference type="ARBA" id="ARBA00023329"/>
    </source>
</evidence>
<comment type="function">
    <text evidence="21">SNAREs, soluble N-ethylmaleimide-sensitive factor-attachment protein receptors, are essential proteins for fusion of cellular membranes. SNAREs localized on opposing membranes assemble to form a trans-SNARE complex, an extended, parallel four alpha-helical bundle that drives membrane fusion. STX17 is a SNARE of the autophagosome involved in autophagy through the direct control of autophagosome membrane fusion with the lysosome membrane. May also play a role in the early secretory pathway where it may maintain the architecture of the endoplasmic reticulum-Golgi intermediate compartment/ERGIC and Golgi and/or regulate transport between the endoplasmic reticulum, the ERGIC and the Golgi.</text>
</comment>
<feature type="coiled-coil region" evidence="25">
    <location>
        <begin position="69"/>
        <end position="96"/>
    </location>
</feature>
<evidence type="ECO:0000256" key="4">
    <source>
        <dbReference type="ARBA" id="ARBA00004542"/>
    </source>
</evidence>
<keyword evidence="14" id="KW-0007">Acetylation</keyword>
<dbReference type="PROSITE" id="PS00914">
    <property type="entry name" value="SYNTAXIN"/>
    <property type="match status" value="1"/>
</dbReference>
<dbReference type="Ensembl" id="ENSENLT00000044584.1">
    <property type="protein sequence ID" value="ENSENLP00000043487.1"/>
    <property type="gene ID" value="ENSENLG00000018558.1"/>
</dbReference>
<dbReference type="GO" id="GO:0005829">
    <property type="term" value="C:cytosol"/>
    <property type="evidence" value="ECO:0007669"/>
    <property type="project" value="UniProtKB-SubCell"/>
</dbReference>
<dbReference type="OrthoDB" id="10035606at2759"/>
<dbReference type="GO" id="GO:0006906">
    <property type="term" value="P:vesicle fusion"/>
    <property type="evidence" value="ECO:0007669"/>
    <property type="project" value="TreeGrafter"/>
</dbReference>
<dbReference type="InterPro" id="IPR059001">
    <property type="entry name" value="STX17_N"/>
</dbReference>
<keyword evidence="15" id="KW-0072">Autophagy</keyword>
<comment type="subcellular location">
    <subcellularLocation>
        <location evidence="24">Autolysosome membrane</location>
        <topology evidence="24">Multi-pass membrane protein</topology>
    </subcellularLocation>
    <subcellularLocation>
        <location evidence="3">Cytoplasm</location>
        <location evidence="3">Cytosol</location>
    </subcellularLocation>
    <subcellularLocation>
        <location evidence="5">Cytoplasmic vesicle</location>
        <location evidence="5">COPII-coated vesicle membrane</location>
        <topology evidence="5">Multi-pass membrane protein</topology>
    </subcellularLocation>
    <subcellularLocation>
        <location evidence="4">Cytoplasmic vesicle</location>
        <location evidence="4">Autophagosome membrane</location>
        <topology evidence="4">Multi-pass membrane protein</topology>
    </subcellularLocation>
    <subcellularLocation>
        <location evidence="2">Endoplasmic reticulum-Golgi intermediate compartment membrane</location>
        <topology evidence="2">Multi-pass membrane protein</topology>
    </subcellularLocation>
    <subcellularLocation>
        <location evidence="1">Mitochondrion membrane</location>
        <topology evidence="1">Multi-pass membrane protein</topology>
    </subcellularLocation>
    <subcellularLocation>
        <location evidence="22">Smooth endoplasmic reticulum membrane</location>
        <topology evidence="22">Multi-pass membrane protein</topology>
    </subcellularLocation>
</comment>
<keyword evidence="17" id="KW-0496">Mitochondrion</keyword>
<evidence type="ECO:0000256" key="18">
    <source>
        <dbReference type="ARBA" id="ARBA00023136"/>
    </source>
</evidence>
<dbReference type="GO" id="GO:0005484">
    <property type="term" value="F:SNAP receptor activity"/>
    <property type="evidence" value="ECO:0007669"/>
    <property type="project" value="InterPro"/>
</dbReference>
<dbReference type="SMART" id="SM00397">
    <property type="entry name" value="t_SNARE"/>
    <property type="match status" value="1"/>
</dbReference>
<keyword evidence="30" id="KW-1185">Reference proteome</keyword>
<dbReference type="GO" id="GO:0006886">
    <property type="term" value="P:intracellular protein transport"/>
    <property type="evidence" value="ECO:0007669"/>
    <property type="project" value="InterPro"/>
</dbReference>
<dbReference type="FunFam" id="1.20.5.110:FF:000046">
    <property type="entry name" value="syntaxin-17 isoform X1"/>
    <property type="match status" value="1"/>
</dbReference>
<dbReference type="GO" id="GO:0005886">
    <property type="term" value="C:plasma membrane"/>
    <property type="evidence" value="ECO:0007669"/>
    <property type="project" value="TreeGrafter"/>
</dbReference>
<feature type="region of interest" description="Disordered" evidence="26">
    <location>
        <begin position="295"/>
        <end position="320"/>
    </location>
</feature>
<dbReference type="Proteomes" id="UP000472264">
    <property type="component" value="Chromosome 6"/>
</dbReference>
<evidence type="ECO:0000256" key="10">
    <source>
        <dbReference type="ARBA" id="ARBA00022692"/>
    </source>
</evidence>
<evidence type="ECO:0000256" key="23">
    <source>
        <dbReference type="ARBA" id="ARBA00069804"/>
    </source>
</evidence>
<sequence>MSDRYFPVSRTPGHMAEESNKLTLRRLEAPIHKFIKVALPTDLERLQKHHNNILKYQHSQQWDRLHHEHINASRTVQQLRANIREMEKLCARVRAEDADQLEMLVRPVRDRASAAARDFLLLHSNPVPQPPSPSPPPAAPPSSSVSSSSHAANDVGEEPLPDMQIQLRLPEIPADQSAAESWDNLEEDLKELNCLVTEFCLLVHSQQEKIDSIEDNVNTAAANVEEGTKNLGKAVGYKLAVLPFAGALLGGVLGGPLGLLAGFKAAGVAAALGGGALGYAGGNLVQKQRKARVDLQMKKLTAAPPPPADSPSEPESSKSE</sequence>
<feature type="region of interest" description="Disordered" evidence="26">
    <location>
        <begin position="123"/>
        <end position="157"/>
    </location>
</feature>
<dbReference type="PANTHER" id="PTHR19957:SF139">
    <property type="entry name" value="SYNTAXIN-17"/>
    <property type="match status" value="1"/>
</dbReference>
<evidence type="ECO:0000256" key="24">
    <source>
        <dbReference type="ARBA" id="ARBA00093444"/>
    </source>
</evidence>
<comment type="similarity">
    <text evidence="6">Belongs to the syntaxin family.</text>
</comment>
<keyword evidence="13 27" id="KW-1133">Transmembrane helix</keyword>
<evidence type="ECO:0000256" key="21">
    <source>
        <dbReference type="ARBA" id="ARBA00055921"/>
    </source>
</evidence>
<organism evidence="29 30">
    <name type="scientific">Echeneis naucrates</name>
    <name type="common">Live sharksucker</name>
    <dbReference type="NCBI Taxonomy" id="173247"/>
    <lineage>
        <taxon>Eukaryota</taxon>
        <taxon>Metazoa</taxon>
        <taxon>Chordata</taxon>
        <taxon>Craniata</taxon>
        <taxon>Vertebrata</taxon>
        <taxon>Euteleostomi</taxon>
        <taxon>Actinopterygii</taxon>
        <taxon>Neopterygii</taxon>
        <taxon>Teleostei</taxon>
        <taxon>Neoteleostei</taxon>
        <taxon>Acanthomorphata</taxon>
        <taxon>Carangaria</taxon>
        <taxon>Carangiformes</taxon>
        <taxon>Echeneidae</taxon>
        <taxon>Echeneis</taxon>
    </lineage>
</organism>
<dbReference type="InParanoid" id="A0A665WIT6"/>